<proteinExistence type="predicted"/>
<evidence type="ECO:0000313" key="2">
    <source>
        <dbReference type="EMBL" id="KAB8070936.1"/>
    </source>
</evidence>
<dbReference type="AlphaFoldDB" id="A0A5N5WR17"/>
<dbReference type="Proteomes" id="UP000326565">
    <property type="component" value="Unassembled WGS sequence"/>
</dbReference>
<accession>A0A5N5WR17</accession>
<keyword evidence="1" id="KW-0472">Membrane</keyword>
<organism evidence="2 3">
    <name type="scientific">Aspergillus leporis</name>
    <dbReference type="NCBI Taxonomy" id="41062"/>
    <lineage>
        <taxon>Eukaryota</taxon>
        <taxon>Fungi</taxon>
        <taxon>Dikarya</taxon>
        <taxon>Ascomycota</taxon>
        <taxon>Pezizomycotina</taxon>
        <taxon>Eurotiomycetes</taxon>
        <taxon>Eurotiomycetidae</taxon>
        <taxon>Eurotiales</taxon>
        <taxon>Aspergillaceae</taxon>
        <taxon>Aspergillus</taxon>
        <taxon>Aspergillus subgen. Circumdati</taxon>
    </lineage>
</organism>
<protein>
    <submittedName>
        <fullName evidence="2">Uncharacterized protein</fullName>
    </submittedName>
</protein>
<keyword evidence="3" id="KW-1185">Reference proteome</keyword>
<evidence type="ECO:0000256" key="1">
    <source>
        <dbReference type="SAM" id="Phobius"/>
    </source>
</evidence>
<dbReference type="EMBL" id="ML732287">
    <property type="protein sequence ID" value="KAB8070936.1"/>
    <property type="molecule type" value="Genomic_DNA"/>
</dbReference>
<sequence length="164" mass="18461">MSGQSSLPVYVLLPFRPSSSQARFYVCGCTGSFYAVDYMLNAAASDIYKDIYKNVYGFKVLLTGLCNLPRRAGIITDGYCNGRMTEHNYKVVARKHNWPIDRVAGDDLYDFPIDLLAAAAAITCSLYRLQRYLLMVGLWIGMATFQSFLFSIYLGGLEYLFPHS</sequence>
<keyword evidence="1" id="KW-1133">Transmembrane helix</keyword>
<keyword evidence="1" id="KW-0812">Transmembrane</keyword>
<reference evidence="2 3" key="1">
    <citation type="submission" date="2019-04" db="EMBL/GenBank/DDBJ databases">
        <title>Friends and foes A comparative genomics study of 23 Aspergillus species from section Flavi.</title>
        <authorList>
            <consortium name="DOE Joint Genome Institute"/>
            <person name="Kjaerbolling I."/>
            <person name="Vesth T."/>
            <person name="Frisvad J.C."/>
            <person name="Nybo J.L."/>
            <person name="Theobald S."/>
            <person name="Kildgaard S."/>
            <person name="Isbrandt T."/>
            <person name="Kuo A."/>
            <person name="Sato A."/>
            <person name="Lyhne E.K."/>
            <person name="Kogle M.E."/>
            <person name="Wiebenga A."/>
            <person name="Kun R.S."/>
            <person name="Lubbers R.J."/>
            <person name="Makela M.R."/>
            <person name="Barry K."/>
            <person name="Chovatia M."/>
            <person name="Clum A."/>
            <person name="Daum C."/>
            <person name="Haridas S."/>
            <person name="He G."/>
            <person name="LaButti K."/>
            <person name="Lipzen A."/>
            <person name="Mondo S."/>
            <person name="Riley R."/>
            <person name="Salamov A."/>
            <person name="Simmons B.A."/>
            <person name="Magnuson J.K."/>
            <person name="Henrissat B."/>
            <person name="Mortensen U.H."/>
            <person name="Larsen T.O."/>
            <person name="Devries R.P."/>
            <person name="Grigoriev I.V."/>
            <person name="Machida M."/>
            <person name="Baker S.E."/>
            <person name="Andersen M.R."/>
        </authorList>
    </citation>
    <scope>NUCLEOTIDE SEQUENCE [LARGE SCALE GENOMIC DNA]</scope>
    <source>
        <strain evidence="2 3">CBS 151.66</strain>
    </source>
</reference>
<dbReference type="OrthoDB" id="3936150at2759"/>
<evidence type="ECO:0000313" key="3">
    <source>
        <dbReference type="Proteomes" id="UP000326565"/>
    </source>
</evidence>
<name>A0A5N5WR17_9EURO</name>
<gene>
    <name evidence="2" type="ORF">BDV29DRAFT_159989</name>
</gene>
<feature type="transmembrane region" description="Helical" evidence="1">
    <location>
        <begin position="132"/>
        <end position="154"/>
    </location>
</feature>